<keyword evidence="3" id="KW-1185">Reference proteome</keyword>
<evidence type="ECO:0000259" key="1">
    <source>
        <dbReference type="Pfam" id="PF05090"/>
    </source>
</evidence>
<accession>A0A8C0TZ66</accession>
<organism evidence="2 3">
    <name type="scientific">Cyanistes caeruleus</name>
    <name type="common">Eurasian blue tit</name>
    <name type="synonym">Parus caeruleus</name>
    <dbReference type="NCBI Taxonomy" id="156563"/>
    <lineage>
        <taxon>Eukaryota</taxon>
        <taxon>Metazoa</taxon>
        <taxon>Chordata</taxon>
        <taxon>Craniata</taxon>
        <taxon>Vertebrata</taxon>
        <taxon>Euteleostomi</taxon>
        <taxon>Archelosauria</taxon>
        <taxon>Archosauria</taxon>
        <taxon>Dinosauria</taxon>
        <taxon>Saurischia</taxon>
        <taxon>Theropoda</taxon>
        <taxon>Coelurosauria</taxon>
        <taxon>Aves</taxon>
        <taxon>Neognathae</taxon>
        <taxon>Neoaves</taxon>
        <taxon>Telluraves</taxon>
        <taxon>Australaves</taxon>
        <taxon>Passeriformes</taxon>
        <taxon>Paridae</taxon>
        <taxon>Cyanistes</taxon>
    </lineage>
</organism>
<dbReference type="GO" id="GO:0019842">
    <property type="term" value="F:vitamin binding"/>
    <property type="evidence" value="ECO:0007669"/>
    <property type="project" value="TreeGrafter"/>
</dbReference>
<dbReference type="Pfam" id="PF05090">
    <property type="entry name" value="HTTM"/>
    <property type="match status" value="1"/>
</dbReference>
<name>A0A8C0TZ66_CYACU</name>
<proteinExistence type="predicted"/>
<dbReference type="InterPro" id="IPR007782">
    <property type="entry name" value="VKG_COase"/>
</dbReference>
<dbReference type="Proteomes" id="UP000694410">
    <property type="component" value="Unplaced"/>
</dbReference>
<dbReference type="GO" id="GO:0008488">
    <property type="term" value="F:gamma-glutamyl carboxylase activity"/>
    <property type="evidence" value="ECO:0007669"/>
    <property type="project" value="InterPro"/>
</dbReference>
<feature type="domain" description="HTTM" evidence="1">
    <location>
        <begin position="38"/>
        <end position="92"/>
    </location>
</feature>
<protein>
    <submittedName>
        <fullName evidence="2">Gamma-glutamyl carboxylase</fullName>
    </submittedName>
</protein>
<dbReference type="PANTHER" id="PTHR12639">
    <property type="entry name" value="VITAMIN K-DEPENDENT GAMMA-CARBOXYLASE"/>
    <property type="match status" value="1"/>
</dbReference>
<sequence length="124" mass="13659">MAWLCGGVSACPDSRGSLRPDGDTATEPWTLGPPLIPPGLLMALDVPQERGLGHLDQRYLDGLDVCRFPLLPFLQPLPLDWMYMLYTIMFLGPWTGSSVPRSGMPTCRCGTTPCCVPRWVSLPR</sequence>
<gene>
    <name evidence="2" type="primary">GGCX</name>
</gene>
<reference evidence="2" key="1">
    <citation type="submission" date="2025-08" db="UniProtKB">
        <authorList>
            <consortium name="Ensembl"/>
        </authorList>
    </citation>
    <scope>IDENTIFICATION</scope>
</reference>
<dbReference type="AlphaFoldDB" id="A0A8C0TZ66"/>
<evidence type="ECO:0000313" key="2">
    <source>
        <dbReference type="Ensembl" id="ENSCCEP00000001883.1"/>
    </source>
</evidence>
<dbReference type="InterPro" id="IPR053934">
    <property type="entry name" value="HTTM_dom"/>
</dbReference>
<reference evidence="2" key="2">
    <citation type="submission" date="2025-09" db="UniProtKB">
        <authorList>
            <consortium name="Ensembl"/>
        </authorList>
    </citation>
    <scope>IDENTIFICATION</scope>
</reference>
<dbReference type="Ensembl" id="ENSCCET00000003214.1">
    <property type="protein sequence ID" value="ENSCCEP00000001883.1"/>
    <property type="gene ID" value="ENSCCEG00000002195.1"/>
</dbReference>
<dbReference type="PANTHER" id="PTHR12639:SF6">
    <property type="entry name" value="VITAMIN K-DEPENDENT GAMMA-CARBOXYLASE"/>
    <property type="match status" value="1"/>
</dbReference>
<evidence type="ECO:0000313" key="3">
    <source>
        <dbReference type="Proteomes" id="UP000694410"/>
    </source>
</evidence>